<proteinExistence type="predicted"/>
<dbReference type="EMBL" id="LAZR01065388">
    <property type="protein sequence ID" value="KKK55650.1"/>
    <property type="molecule type" value="Genomic_DNA"/>
</dbReference>
<feature type="coiled-coil region" evidence="1">
    <location>
        <begin position="291"/>
        <end position="324"/>
    </location>
</feature>
<keyword evidence="1" id="KW-0175">Coiled coil</keyword>
<evidence type="ECO:0000256" key="1">
    <source>
        <dbReference type="SAM" id="Coils"/>
    </source>
</evidence>
<accession>A0A0F8X430</accession>
<reference evidence="2" key="1">
    <citation type="journal article" date="2015" name="Nature">
        <title>Complex archaea that bridge the gap between prokaryotes and eukaryotes.</title>
        <authorList>
            <person name="Spang A."/>
            <person name="Saw J.H."/>
            <person name="Jorgensen S.L."/>
            <person name="Zaremba-Niedzwiedzka K."/>
            <person name="Martijn J."/>
            <person name="Lind A.E."/>
            <person name="van Eijk R."/>
            <person name="Schleper C."/>
            <person name="Guy L."/>
            <person name="Ettema T.J."/>
        </authorList>
    </citation>
    <scope>NUCLEOTIDE SEQUENCE</scope>
</reference>
<gene>
    <name evidence="2" type="ORF">LCGC14_3072430</name>
</gene>
<organism evidence="2">
    <name type="scientific">marine sediment metagenome</name>
    <dbReference type="NCBI Taxonomy" id="412755"/>
    <lineage>
        <taxon>unclassified sequences</taxon>
        <taxon>metagenomes</taxon>
        <taxon>ecological metagenomes</taxon>
    </lineage>
</organism>
<name>A0A0F8X430_9ZZZZ</name>
<feature type="non-terminal residue" evidence="2">
    <location>
        <position position="1"/>
    </location>
</feature>
<evidence type="ECO:0000313" key="2">
    <source>
        <dbReference type="EMBL" id="KKK55650.1"/>
    </source>
</evidence>
<dbReference type="AlphaFoldDB" id="A0A0F8X430"/>
<protein>
    <submittedName>
        <fullName evidence="2">Uncharacterized protein</fullName>
    </submittedName>
</protein>
<sequence length="326" mass="37994">PRLSENKKLTLAFGSNMKKLINPIYLTRNEEEILRNIVILTKQLNYVKDIPQVIISFDKQTAKEISFTVILLRLLKKNSPSLKELFSYSKTLIKFSLDESKIVGVLKKKYPKEANVFRLPLNKFDFLRRDHSLDLRKARQNVFTELTNILGKFRDFNGGLLAKQLDAMQNLKKIMPPNKKSSDYLLEEFFYSIKPAVQQSIVDAKILKKLFMMFTKILKKEFKNKNIGQKEDSLSKKDLVETMTEVIKKLPKEKIIKEITVIREGGKEGEFDDEKVEISEELLSEINKRVVEKMVKNVKSEEIKYKEEKQKDDIDGNIEELENLLG</sequence>
<comment type="caution">
    <text evidence="2">The sequence shown here is derived from an EMBL/GenBank/DDBJ whole genome shotgun (WGS) entry which is preliminary data.</text>
</comment>